<proteinExistence type="predicted"/>
<keyword evidence="2" id="KW-1185">Reference proteome</keyword>
<dbReference type="Proteomes" id="UP000304953">
    <property type="component" value="Unassembled WGS sequence"/>
</dbReference>
<evidence type="ECO:0000313" key="2">
    <source>
        <dbReference type="Proteomes" id="UP000304953"/>
    </source>
</evidence>
<accession>A0AC61S0B9</accession>
<sequence length="229" mass="26644">MKRKTIFSIVTIFIFIFMVSMPIAASAKGTPSSKHVSEYAQLGIIKKDDAFFYKNKRIRIFFDERADRSFEYSFVDIDGTIDIRLLRNKAGDISRLKRIPKKKANKILKDMLGFVPKHPTENTKPHKKKEYTDIERCQLKDVPVGIKKVIKKRCTKNKWYIIKSSNRDYVYFKKVPKDFAFQIIGKNLNIHDIGKKKKNGSVLLSIGRNFNFTLTYNSKPVKTIIIKAK</sequence>
<comment type="caution">
    <text evidence="1">The sequence shown here is derived from an EMBL/GenBank/DDBJ whole genome shotgun (WGS) entry which is preliminary data.</text>
</comment>
<evidence type="ECO:0000313" key="1">
    <source>
        <dbReference type="EMBL" id="TGY97446.1"/>
    </source>
</evidence>
<gene>
    <name evidence="1" type="ORF">E5329_04705</name>
</gene>
<dbReference type="EMBL" id="SRYA01000007">
    <property type="protein sequence ID" value="TGY97446.1"/>
    <property type="molecule type" value="Genomic_DNA"/>
</dbReference>
<name>A0AC61S0B9_9FIRM</name>
<reference evidence="1" key="1">
    <citation type="submission" date="2019-04" db="EMBL/GenBank/DDBJ databases">
        <title>Microbes associate with the intestines of laboratory mice.</title>
        <authorList>
            <person name="Navarre W."/>
            <person name="Wong E."/>
            <person name="Huang K."/>
            <person name="Tropini C."/>
            <person name="Ng K."/>
            <person name="Yu B."/>
        </authorList>
    </citation>
    <scope>NUCLEOTIDE SEQUENCE</scope>
    <source>
        <strain evidence="1">NM01_1-7b</strain>
    </source>
</reference>
<protein>
    <submittedName>
        <fullName evidence="1">Uncharacterized protein</fullName>
    </submittedName>
</protein>
<organism evidence="1 2">
    <name type="scientific">Petralouisia muris</name>
    <dbReference type="NCBI Taxonomy" id="3032872"/>
    <lineage>
        <taxon>Bacteria</taxon>
        <taxon>Bacillati</taxon>
        <taxon>Bacillota</taxon>
        <taxon>Clostridia</taxon>
        <taxon>Lachnospirales</taxon>
        <taxon>Lachnospiraceae</taxon>
        <taxon>Petralouisia</taxon>
    </lineage>
</organism>